<protein>
    <submittedName>
        <fullName evidence="7">Small heat shock protein ibpB</fullName>
    </submittedName>
</protein>
<comment type="similarity">
    <text evidence="3 4">Belongs to the small heat shock protein (HSP20) family.</text>
</comment>
<dbReference type="CDD" id="cd06470">
    <property type="entry name" value="ACD_IbpA-B_like"/>
    <property type="match status" value="1"/>
</dbReference>
<evidence type="ECO:0000256" key="4">
    <source>
        <dbReference type="RuleBase" id="RU003616"/>
    </source>
</evidence>
<evidence type="ECO:0000313" key="8">
    <source>
        <dbReference type="Proteomes" id="UP000002069"/>
    </source>
</evidence>
<keyword evidence="1 7" id="KW-0346">Stress response</keyword>
<gene>
    <name evidence="7" type="primary">ibpB</name>
    <name evidence="7" type="ordered locus">Ctu_00540</name>
</gene>
<evidence type="ECO:0000256" key="1">
    <source>
        <dbReference type="ARBA" id="ARBA00023016"/>
    </source>
</evidence>
<dbReference type="Gene3D" id="2.60.40.790">
    <property type="match status" value="1"/>
</dbReference>
<dbReference type="InterPro" id="IPR037913">
    <property type="entry name" value="ACD_IbpA/B"/>
</dbReference>
<reference evidence="8" key="2">
    <citation type="journal article" date="2011" name="J. Bacteriol.">
        <title>Complete genome sequence of Cronobacter turicensis LMG 23827, a food-borne pathogen causing deaths in neonates.</title>
        <authorList>
            <person name="Stephan R."/>
            <person name="Lehner A."/>
            <person name="Tischler P."/>
            <person name="Rattei T."/>
        </authorList>
    </citation>
    <scope>NUCLEOTIDE SEQUENCE [LARGE SCALE GENOMIC DNA]</scope>
    <source>
        <strain evidence="8">DSM 18703 / CCUG 55852 / LMG 23827 / z3032</strain>
    </source>
</reference>
<evidence type="ECO:0000259" key="6">
    <source>
        <dbReference type="PROSITE" id="PS01031"/>
    </source>
</evidence>
<feature type="domain" description="SHSP" evidence="6">
    <location>
        <begin position="50"/>
        <end position="161"/>
    </location>
</feature>
<evidence type="ECO:0000256" key="3">
    <source>
        <dbReference type="PROSITE-ProRule" id="PRU00285"/>
    </source>
</evidence>
<dbReference type="EMBL" id="FN543093">
    <property type="protein sequence ID" value="CBA26699.1"/>
    <property type="molecule type" value="Genomic_DNA"/>
</dbReference>
<keyword evidence="8" id="KW-1185">Reference proteome</keyword>
<dbReference type="InterPro" id="IPR002068">
    <property type="entry name" value="A-crystallin/Hsp20_dom"/>
</dbReference>
<dbReference type="InterPro" id="IPR008978">
    <property type="entry name" value="HSP20-like_chaperone"/>
</dbReference>
<dbReference type="PANTHER" id="PTHR47062">
    <property type="match status" value="1"/>
</dbReference>
<dbReference type="Pfam" id="PF00011">
    <property type="entry name" value="HSP20"/>
    <property type="match status" value="1"/>
</dbReference>
<evidence type="ECO:0000313" key="7">
    <source>
        <dbReference type="EMBL" id="CBA26699.1"/>
    </source>
</evidence>
<dbReference type="PATRIC" id="fig|693216.3.peg.53"/>
<dbReference type="SUPFAM" id="SSF49764">
    <property type="entry name" value="HSP20-like chaperones"/>
    <property type="match status" value="1"/>
</dbReference>
<feature type="compositionally biased region" description="Basic and acidic residues" evidence="5">
    <location>
        <begin position="163"/>
        <end position="185"/>
    </location>
</feature>
<keyword evidence="2" id="KW-0143">Chaperone</keyword>
<sequence length="185" mass="21431">MLAEREHSQLTHWRFHSLQRRRDTMRNYDLSPFFRQWIGFDKLANALMNTAESQSFPPYNIEKSDDNHYRITLALAGFRQEDLEIELENTVLRVKGTPMKPENEPKWLHQGLVVQPFSLSFTLAEHMEVSGATFTNGLLHIDLVRNIPEALAPQRIAIGQPRAQDDERVIEGERPALSHSETENQ</sequence>
<dbReference type="PROSITE" id="PS01031">
    <property type="entry name" value="SHSP"/>
    <property type="match status" value="1"/>
</dbReference>
<dbReference type="HOGENOM" id="CLU_046737_4_1_6"/>
<name>C9Y401_CROTZ</name>
<proteinExistence type="inferred from homology"/>
<accession>C9Y401</accession>
<evidence type="ECO:0000256" key="2">
    <source>
        <dbReference type="ARBA" id="ARBA00023186"/>
    </source>
</evidence>
<feature type="region of interest" description="Disordered" evidence="5">
    <location>
        <begin position="159"/>
        <end position="185"/>
    </location>
</feature>
<dbReference type="NCBIfam" id="NF008618">
    <property type="entry name" value="PRK11597.1"/>
    <property type="match status" value="1"/>
</dbReference>
<dbReference type="KEGG" id="ctu:CTU_00540"/>
<evidence type="ECO:0000256" key="5">
    <source>
        <dbReference type="SAM" id="MobiDB-lite"/>
    </source>
</evidence>
<reference evidence="7 8" key="1">
    <citation type="journal article" date="2010" name="J. Bacteriol.">
        <title>Complete Genome Sequence of Cronobacter turicensis LMG 23827, a foodborne pathogen causing deaths in neonates.</title>
        <authorList>
            <person name="Stephan R."/>
            <person name="Lehner A."/>
            <person name="Tischler P."/>
            <person name="Rattei T."/>
        </authorList>
    </citation>
    <scope>NUCLEOTIDE SEQUENCE [LARGE SCALE GENOMIC DNA]</scope>
    <source>
        <strain evidence="8">DSM 18703 / CCUG 55852 / LMG 23827 / z3032</strain>
    </source>
</reference>
<dbReference type="AlphaFoldDB" id="C9Y401"/>
<organism evidence="7 8">
    <name type="scientific">Cronobacter turicensis (strain DSM 18703 / CCUG 55852 / LMG 23827 / z3032)</name>
    <dbReference type="NCBI Taxonomy" id="693216"/>
    <lineage>
        <taxon>Bacteria</taxon>
        <taxon>Pseudomonadati</taxon>
        <taxon>Pseudomonadota</taxon>
        <taxon>Gammaproteobacteria</taxon>
        <taxon>Enterobacterales</taxon>
        <taxon>Enterobacteriaceae</taxon>
        <taxon>Cronobacter</taxon>
    </lineage>
</organism>
<dbReference type="PANTHER" id="PTHR47062:SF2">
    <property type="entry name" value="SMALL HEAT SHOCK PROTEIN IBPB"/>
    <property type="match status" value="1"/>
</dbReference>
<dbReference type="Proteomes" id="UP000002069">
    <property type="component" value="Chromosome"/>
</dbReference>